<dbReference type="GO" id="GO:0007264">
    <property type="term" value="P:small GTPase-mediated signal transduction"/>
    <property type="evidence" value="ECO:0007669"/>
    <property type="project" value="TreeGrafter"/>
</dbReference>
<evidence type="ECO:0000313" key="2">
    <source>
        <dbReference type="EMBL" id="CAI8052116.1"/>
    </source>
</evidence>
<accession>A0AA35TS87</accession>
<dbReference type="PANTHER" id="PTHR45808">
    <property type="entry name" value="RHO GTPASE-ACTIVATING PROTEIN 68F"/>
    <property type="match status" value="1"/>
</dbReference>
<dbReference type="InterPro" id="IPR036865">
    <property type="entry name" value="CRAL-TRIO_dom_sf"/>
</dbReference>
<dbReference type="PROSITE" id="PS50191">
    <property type="entry name" value="CRAL_TRIO"/>
    <property type="match status" value="1"/>
</dbReference>
<dbReference type="Pfam" id="PF13716">
    <property type="entry name" value="CRAL_TRIO_2"/>
    <property type="match status" value="1"/>
</dbReference>
<evidence type="ECO:0000313" key="3">
    <source>
        <dbReference type="Proteomes" id="UP001174909"/>
    </source>
</evidence>
<reference evidence="2" key="1">
    <citation type="submission" date="2023-03" db="EMBL/GenBank/DDBJ databases">
        <authorList>
            <person name="Steffen K."/>
            <person name="Cardenas P."/>
        </authorList>
    </citation>
    <scope>NUCLEOTIDE SEQUENCE</scope>
</reference>
<dbReference type="CDD" id="cd00170">
    <property type="entry name" value="SEC14"/>
    <property type="match status" value="1"/>
</dbReference>
<organism evidence="2 3">
    <name type="scientific">Geodia barretti</name>
    <name type="common">Barrett's horny sponge</name>
    <dbReference type="NCBI Taxonomy" id="519541"/>
    <lineage>
        <taxon>Eukaryota</taxon>
        <taxon>Metazoa</taxon>
        <taxon>Porifera</taxon>
        <taxon>Demospongiae</taxon>
        <taxon>Heteroscleromorpha</taxon>
        <taxon>Tetractinellida</taxon>
        <taxon>Astrophorina</taxon>
        <taxon>Geodiidae</taxon>
        <taxon>Geodia</taxon>
    </lineage>
</organism>
<dbReference type="InterPro" id="IPR001251">
    <property type="entry name" value="CRAL-TRIO_dom"/>
</dbReference>
<dbReference type="SMART" id="SM00516">
    <property type="entry name" value="SEC14"/>
    <property type="match status" value="1"/>
</dbReference>
<gene>
    <name evidence="2" type="ORF">GBAR_LOCUS28529</name>
</gene>
<dbReference type="Gene3D" id="3.40.525.10">
    <property type="entry name" value="CRAL-TRIO lipid binding domain"/>
    <property type="match status" value="1"/>
</dbReference>
<evidence type="ECO:0000259" key="1">
    <source>
        <dbReference type="PROSITE" id="PS50191"/>
    </source>
</evidence>
<keyword evidence="3" id="KW-1185">Reference proteome</keyword>
<protein>
    <submittedName>
        <fullName evidence="2">Rho GTPase-activating protein 1</fullName>
    </submittedName>
</protein>
<dbReference type="AlphaFoldDB" id="A0AA35TS87"/>
<name>A0AA35TS87_GEOBA</name>
<comment type="caution">
    <text evidence="2">The sequence shown here is derived from an EMBL/GenBank/DDBJ whole genome shotgun (WGS) entry which is preliminary data.</text>
</comment>
<sequence length="138" mass="15843">MATGGGARPENNGDDVVEYEEAFEMLEKYSIISTSGSDRDGHPVIVISACRLPPSDAIDHNVLLRYGKYVLDKIVEEKYTVVYCHYGLTSTNKPSFSWLRQVYGEMDRKYKKNIQKVYVLHPTNFVRFILSLMKPFLK</sequence>
<dbReference type="GO" id="GO:0005096">
    <property type="term" value="F:GTPase activator activity"/>
    <property type="evidence" value="ECO:0007669"/>
    <property type="project" value="TreeGrafter"/>
</dbReference>
<dbReference type="GO" id="GO:0005737">
    <property type="term" value="C:cytoplasm"/>
    <property type="evidence" value="ECO:0007669"/>
    <property type="project" value="TreeGrafter"/>
</dbReference>
<proteinExistence type="predicted"/>
<dbReference type="SUPFAM" id="SSF52087">
    <property type="entry name" value="CRAL/TRIO domain"/>
    <property type="match status" value="1"/>
</dbReference>
<dbReference type="Proteomes" id="UP001174909">
    <property type="component" value="Unassembled WGS sequence"/>
</dbReference>
<dbReference type="PANTHER" id="PTHR45808:SF2">
    <property type="entry name" value="RHO GTPASE-ACTIVATING PROTEIN 68F"/>
    <property type="match status" value="1"/>
</dbReference>
<dbReference type="EMBL" id="CASHTH010003985">
    <property type="protein sequence ID" value="CAI8052116.1"/>
    <property type="molecule type" value="Genomic_DNA"/>
</dbReference>
<feature type="domain" description="CRAL-TRIO" evidence="1">
    <location>
        <begin position="19"/>
        <end position="138"/>
    </location>
</feature>